<name>A0ABV9D8G1_9MICO</name>
<accession>A0ABV9D8G1</accession>
<dbReference type="Proteomes" id="UP001595955">
    <property type="component" value="Unassembled WGS sequence"/>
</dbReference>
<protein>
    <submittedName>
        <fullName evidence="1">Pentapeptide repeat-containing protein</fullName>
    </submittedName>
</protein>
<gene>
    <name evidence="1" type="ORF">ACFO3F_07270</name>
</gene>
<dbReference type="PANTHER" id="PTHR14136">
    <property type="entry name" value="BTB_POZ DOMAIN-CONTAINING PROTEIN KCTD9"/>
    <property type="match status" value="1"/>
</dbReference>
<dbReference type="PANTHER" id="PTHR14136:SF37">
    <property type="entry name" value="PENTAPEPTIDE REPEAT-CONTAINING PROTEIN"/>
    <property type="match status" value="1"/>
</dbReference>
<dbReference type="InterPro" id="IPR051082">
    <property type="entry name" value="Pentapeptide-BTB/POZ_domain"/>
</dbReference>
<dbReference type="Gene3D" id="2.160.20.80">
    <property type="entry name" value="E3 ubiquitin-protein ligase SopA"/>
    <property type="match status" value="1"/>
</dbReference>
<dbReference type="InterPro" id="IPR001646">
    <property type="entry name" value="5peptide_repeat"/>
</dbReference>
<dbReference type="SUPFAM" id="SSF141571">
    <property type="entry name" value="Pentapeptide repeat-like"/>
    <property type="match status" value="1"/>
</dbReference>
<keyword evidence="2" id="KW-1185">Reference proteome</keyword>
<reference evidence="2" key="1">
    <citation type="journal article" date="2019" name="Int. J. Syst. Evol. Microbiol.">
        <title>The Global Catalogue of Microorganisms (GCM) 10K type strain sequencing project: providing services to taxonomists for standard genome sequencing and annotation.</title>
        <authorList>
            <consortium name="The Broad Institute Genomics Platform"/>
            <consortium name="The Broad Institute Genome Sequencing Center for Infectious Disease"/>
            <person name="Wu L."/>
            <person name="Ma J."/>
        </authorList>
    </citation>
    <scope>NUCLEOTIDE SEQUENCE [LARGE SCALE GENOMIC DNA]</scope>
    <source>
        <strain evidence="2">JCM 3369</strain>
    </source>
</reference>
<evidence type="ECO:0000313" key="2">
    <source>
        <dbReference type="Proteomes" id="UP001595955"/>
    </source>
</evidence>
<comment type="caution">
    <text evidence="1">The sequence shown here is derived from an EMBL/GenBank/DDBJ whole genome shotgun (WGS) entry which is preliminary data.</text>
</comment>
<proteinExistence type="predicted"/>
<dbReference type="EMBL" id="JBHSGF010000004">
    <property type="protein sequence ID" value="MFC4555044.1"/>
    <property type="molecule type" value="Genomic_DNA"/>
</dbReference>
<dbReference type="RefSeq" id="WP_122824046.1">
    <property type="nucleotide sequence ID" value="NZ_CP033325.1"/>
</dbReference>
<organism evidence="1 2">
    <name type="scientific">Georgenia faecalis</name>
    <dbReference type="NCBI Taxonomy" id="2483799"/>
    <lineage>
        <taxon>Bacteria</taxon>
        <taxon>Bacillati</taxon>
        <taxon>Actinomycetota</taxon>
        <taxon>Actinomycetes</taxon>
        <taxon>Micrococcales</taxon>
        <taxon>Bogoriellaceae</taxon>
        <taxon>Georgenia</taxon>
    </lineage>
</organism>
<dbReference type="Pfam" id="PF00805">
    <property type="entry name" value="Pentapeptide"/>
    <property type="match status" value="1"/>
</dbReference>
<sequence>MPPPTVPSREDRRELLRADCSRCAGLCCVALAFARSADFALDKSAGDPCVHLGEDFGCGIHDRLRPRGFKGCDVFDCYGAGQRIVQTTFAGRDWRRHPELRAAMFAALPLVRGLHELLWYLGEALDLPEAGPVHRELAGAYARISALTDGDVAGIDLDEVRAGVAPLLARASALARTGRQARGLPARVRRGGDLVGAPLAGRDLRGADLRGALLIAADLSGADLRHADLIGADLRDADLRGADLGSALFLTQPQVTAARGDAATRLPAPLERPGHWER</sequence>
<evidence type="ECO:0000313" key="1">
    <source>
        <dbReference type="EMBL" id="MFC4555044.1"/>
    </source>
</evidence>